<dbReference type="GO" id="GO:0016020">
    <property type="term" value="C:membrane"/>
    <property type="evidence" value="ECO:0007669"/>
    <property type="project" value="UniProtKB-SubCell"/>
</dbReference>
<evidence type="ECO:0000256" key="5">
    <source>
        <dbReference type="ARBA" id="ARBA00023136"/>
    </source>
</evidence>
<reference evidence="9" key="3">
    <citation type="submission" date="2025-09" db="UniProtKB">
        <authorList>
            <consortium name="Ensembl"/>
        </authorList>
    </citation>
    <scope>IDENTIFICATION</scope>
</reference>
<keyword evidence="3 8" id="KW-1133">Transmembrane helix</keyword>
<evidence type="ECO:0000313" key="10">
    <source>
        <dbReference type="Proteomes" id="UP000694520"/>
    </source>
</evidence>
<organism evidence="9 10">
    <name type="scientific">Bos mutus grunniens</name>
    <name type="common">Wild yak</name>
    <name type="synonym">Bos grunniens</name>
    <dbReference type="NCBI Taxonomy" id="30521"/>
    <lineage>
        <taxon>Eukaryota</taxon>
        <taxon>Metazoa</taxon>
        <taxon>Chordata</taxon>
        <taxon>Craniata</taxon>
        <taxon>Vertebrata</taxon>
        <taxon>Euteleostomi</taxon>
        <taxon>Mammalia</taxon>
        <taxon>Eutheria</taxon>
        <taxon>Laurasiatheria</taxon>
        <taxon>Artiodactyla</taxon>
        <taxon>Ruminantia</taxon>
        <taxon>Pecora</taxon>
        <taxon>Bovidae</taxon>
        <taxon>Bovinae</taxon>
        <taxon>Bos</taxon>
    </lineage>
</organism>
<keyword evidence="10" id="KW-1185">Reference proteome</keyword>
<dbReference type="InterPro" id="IPR000725">
    <property type="entry name" value="Olfact_rcpt"/>
</dbReference>
<name>A0A8B9W8Z0_BOSMU</name>
<comment type="subcellular location">
    <subcellularLocation>
        <location evidence="1">Membrane</location>
        <topology evidence="1">Multi-pass membrane protein</topology>
    </subcellularLocation>
</comment>
<evidence type="ECO:0000256" key="2">
    <source>
        <dbReference type="ARBA" id="ARBA00022692"/>
    </source>
</evidence>
<dbReference type="Ensembl" id="ENSBGRT00000003683.1">
    <property type="protein sequence ID" value="ENSBGRP00000003239.1"/>
    <property type="gene ID" value="ENSBGRG00000001970.1"/>
</dbReference>
<dbReference type="Pfam" id="PF13853">
    <property type="entry name" value="7tm_4"/>
    <property type="match status" value="1"/>
</dbReference>
<evidence type="ECO:0000256" key="3">
    <source>
        <dbReference type="ARBA" id="ARBA00022989"/>
    </source>
</evidence>
<dbReference type="GeneTree" id="ENSGT01120000271834"/>
<evidence type="ECO:0000313" key="9">
    <source>
        <dbReference type="Ensembl" id="ENSBGRP00000003239.1"/>
    </source>
</evidence>
<keyword evidence="2 8" id="KW-0812">Transmembrane</keyword>
<dbReference type="AlphaFoldDB" id="A0A8B9W8Z0"/>
<protein>
    <recommendedName>
        <fullName evidence="11">G-protein coupled receptors family 1 profile domain-containing protein</fullName>
    </recommendedName>
</protein>
<evidence type="ECO:0008006" key="11">
    <source>
        <dbReference type="Google" id="ProtNLM"/>
    </source>
</evidence>
<keyword evidence="4" id="KW-0297">G-protein coupled receptor</keyword>
<evidence type="ECO:0000256" key="4">
    <source>
        <dbReference type="ARBA" id="ARBA00023040"/>
    </source>
</evidence>
<dbReference type="GO" id="GO:0004930">
    <property type="term" value="F:G protein-coupled receptor activity"/>
    <property type="evidence" value="ECO:0007669"/>
    <property type="project" value="UniProtKB-KW"/>
</dbReference>
<feature type="transmembrane region" description="Helical" evidence="8">
    <location>
        <begin position="30"/>
        <end position="53"/>
    </location>
</feature>
<proteinExistence type="predicted"/>
<sequence>MEANTTLVMEIVLTGLTDGRQLQEGLQVPLFLVFLVIYLTTMVGNLGLIFLTWKDPHIHTPMYSFLGSLAFADACSSSSVTPKILTNFLSKDHISFIEFQFSSVAQSYLTLCDPMNHSTPGLRSITNSRSSPRLMSIESVMPSSHLILCHPLLLLLPTPPGIRVFSNESTLHMRWPKY</sequence>
<dbReference type="Proteomes" id="UP000694520">
    <property type="component" value="Chromosome 1"/>
</dbReference>
<evidence type="ECO:0000256" key="1">
    <source>
        <dbReference type="ARBA" id="ARBA00004141"/>
    </source>
</evidence>
<dbReference type="PANTHER" id="PTHR48018">
    <property type="entry name" value="OLFACTORY RECEPTOR"/>
    <property type="match status" value="1"/>
</dbReference>
<keyword evidence="6" id="KW-0675">Receptor</keyword>
<dbReference type="SUPFAM" id="SSF81321">
    <property type="entry name" value="Family A G protein-coupled receptor-like"/>
    <property type="match status" value="1"/>
</dbReference>
<keyword evidence="7" id="KW-0807">Transducer</keyword>
<reference evidence="9" key="2">
    <citation type="submission" date="2025-08" db="UniProtKB">
        <authorList>
            <consortium name="Ensembl"/>
        </authorList>
    </citation>
    <scope>IDENTIFICATION</scope>
</reference>
<accession>A0A8B9W8Z0</accession>
<evidence type="ECO:0000256" key="6">
    <source>
        <dbReference type="ARBA" id="ARBA00023170"/>
    </source>
</evidence>
<reference evidence="9" key="1">
    <citation type="submission" date="2019-05" db="EMBL/GenBank/DDBJ databases">
        <authorList>
            <person name="Zhang S."/>
            <person name="Liu J."/>
        </authorList>
    </citation>
    <scope>NUCLEOTIDE SEQUENCE [LARGE SCALE GENOMIC DNA]</scope>
</reference>
<keyword evidence="5 8" id="KW-0472">Membrane</keyword>
<dbReference type="GO" id="GO:0004984">
    <property type="term" value="F:olfactory receptor activity"/>
    <property type="evidence" value="ECO:0007669"/>
    <property type="project" value="InterPro"/>
</dbReference>
<evidence type="ECO:0000256" key="7">
    <source>
        <dbReference type="ARBA" id="ARBA00023224"/>
    </source>
</evidence>
<dbReference type="Gene3D" id="1.20.1070.10">
    <property type="entry name" value="Rhodopsin 7-helix transmembrane proteins"/>
    <property type="match status" value="1"/>
</dbReference>
<evidence type="ECO:0000256" key="8">
    <source>
        <dbReference type="SAM" id="Phobius"/>
    </source>
</evidence>